<reference evidence="2" key="1">
    <citation type="journal article" date="2022" name="bioRxiv">
        <title>Sequencing and chromosome-scale assembly of the giantPleurodeles waltlgenome.</title>
        <authorList>
            <person name="Brown T."/>
            <person name="Elewa A."/>
            <person name="Iarovenko S."/>
            <person name="Subramanian E."/>
            <person name="Araus A.J."/>
            <person name="Petzold A."/>
            <person name="Susuki M."/>
            <person name="Suzuki K.-i.T."/>
            <person name="Hayashi T."/>
            <person name="Toyoda A."/>
            <person name="Oliveira C."/>
            <person name="Osipova E."/>
            <person name="Leigh N.D."/>
            <person name="Simon A."/>
            <person name="Yun M.H."/>
        </authorList>
    </citation>
    <scope>NUCLEOTIDE SEQUENCE</scope>
    <source>
        <strain evidence="2">20211129_DDA</strain>
        <tissue evidence="2">Liver</tissue>
    </source>
</reference>
<dbReference type="Proteomes" id="UP001066276">
    <property type="component" value="Chromosome 9"/>
</dbReference>
<dbReference type="EMBL" id="JANPWB010000013">
    <property type="protein sequence ID" value="KAJ1104122.1"/>
    <property type="molecule type" value="Genomic_DNA"/>
</dbReference>
<protein>
    <submittedName>
        <fullName evidence="2">Uncharacterized protein</fullName>
    </submittedName>
</protein>
<proteinExistence type="predicted"/>
<keyword evidence="3" id="KW-1185">Reference proteome</keyword>
<dbReference type="AlphaFoldDB" id="A0AAV7MLA3"/>
<evidence type="ECO:0000256" key="1">
    <source>
        <dbReference type="SAM" id="MobiDB-lite"/>
    </source>
</evidence>
<sequence>MAATTGSISRSTQLKIREEPCDHGGRSAPHGLKYSGDPGRHTLGLPTPEFDCASYPASLDPGGNYSALIPVSAYIQLAPRQWLHPPSLERGFLLHYPDPLILTTSASSLGWGAVLGDLTAQGL</sequence>
<accession>A0AAV7MLA3</accession>
<evidence type="ECO:0000313" key="2">
    <source>
        <dbReference type="EMBL" id="KAJ1104122.1"/>
    </source>
</evidence>
<evidence type="ECO:0000313" key="3">
    <source>
        <dbReference type="Proteomes" id="UP001066276"/>
    </source>
</evidence>
<gene>
    <name evidence="2" type="ORF">NDU88_001537</name>
</gene>
<feature type="compositionally biased region" description="Polar residues" evidence="1">
    <location>
        <begin position="1"/>
        <end position="14"/>
    </location>
</feature>
<name>A0AAV7MLA3_PLEWA</name>
<feature type="region of interest" description="Disordered" evidence="1">
    <location>
        <begin position="1"/>
        <end position="40"/>
    </location>
</feature>
<organism evidence="2 3">
    <name type="scientific">Pleurodeles waltl</name>
    <name type="common">Iberian ribbed newt</name>
    <dbReference type="NCBI Taxonomy" id="8319"/>
    <lineage>
        <taxon>Eukaryota</taxon>
        <taxon>Metazoa</taxon>
        <taxon>Chordata</taxon>
        <taxon>Craniata</taxon>
        <taxon>Vertebrata</taxon>
        <taxon>Euteleostomi</taxon>
        <taxon>Amphibia</taxon>
        <taxon>Batrachia</taxon>
        <taxon>Caudata</taxon>
        <taxon>Salamandroidea</taxon>
        <taxon>Salamandridae</taxon>
        <taxon>Pleurodelinae</taxon>
        <taxon>Pleurodeles</taxon>
    </lineage>
</organism>
<comment type="caution">
    <text evidence="2">The sequence shown here is derived from an EMBL/GenBank/DDBJ whole genome shotgun (WGS) entry which is preliminary data.</text>
</comment>
<feature type="compositionally biased region" description="Basic and acidic residues" evidence="1">
    <location>
        <begin position="15"/>
        <end position="25"/>
    </location>
</feature>